<keyword evidence="5 6" id="KW-0472">Membrane</keyword>
<keyword evidence="2" id="KW-1003">Cell membrane</keyword>
<feature type="transmembrane region" description="Helical" evidence="6">
    <location>
        <begin position="17"/>
        <end position="39"/>
    </location>
</feature>
<dbReference type="EMBL" id="FNQV01000005">
    <property type="protein sequence ID" value="SEA15229.1"/>
    <property type="molecule type" value="Genomic_DNA"/>
</dbReference>
<dbReference type="RefSeq" id="WP_092563032.1">
    <property type="nucleotide sequence ID" value="NZ_FNQV01000005.1"/>
</dbReference>
<feature type="transmembrane region" description="Helical" evidence="6">
    <location>
        <begin position="87"/>
        <end position="106"/>
    </location>
</feature>
<organism evidence="8 9">
    <name type="scientific">Bowdeniella nasicola</name>
    <dbReference type="NCBI Taxonomy" id="208480"/>
    <lineage>
        <taxon>Bacteria</taxon>
        <taxon>Bacillati</taxon>
        <taxon>Actinomycetota</taxon>
        <taxon>Actinomycetes</taxon>
        <taxon>Actinomycetales</taxon>
        <taxon>Actinomycetaceae</taxon>
        <taxon>Bowdeniella</taxon>
    </lineage>
</organism>
<dbReference type="OrthoDB" id="9342687at2"/>
<comment type="subcellular location">
    <subcellularLocation>
        <location evidence="1">Cell membrane</location>
        <topology evidence="1">Multi-pass membrane protein</topology>
    </subcellularLocation>
</comment>
<dbReference type="Pfam" id="PF12823">
    <property type="entry name" value="DUF3817"/>
    <property type="match status" value="1"/>
</dbReference>
<dbReference type="PANTHER" id="PTHR40077">
    <property type="entry name" value="MEMBRANE PROTEIN-RELATED"/>
    <property type="match status" value="1"/>
</dbReference>
<evidence type="ECO:0000256" key="4">
    <source>
        <dbReference type="ARBA" id="ARBA00022989"/>
    </source>
</evidence>
<keyword evidence="9" id="KW-1185">Reference proteome</keyword>
<proteinExistence type="predicted"/>
<keyword evidence="4 6" id="KW-1133">Transmembrane helix</keyword>
<dbReference type="Proteomes" id="UP000199288">
    <property type="component" value="Unassembled WGS sequence"/>
</dbReference>
<dbReference type="PANTHER" id="PTHR40077:SF2">
    <property type="entry name" value="MEMBRANE PROTEIN"/>
    <property type="match status" value="1"/>
</dbReference>
<dbReference type="NCBIfam" id="TIGR03954">
    <property type="entry name" value="integ_memb_HG"/>
    <property type="match status" value="1"/>
</dbReference>
<evidence type="ECO:0000256" key="6">
    <source>
        <dbReference type="SAM" id="Phobius"/>
    </source>
</evidence>
<dbReference type="GO" id="GO:0005886">
    <property type="term" value="C:plasma membrane"/>
    <property type="evidence" value="ECO:0007669"/>
    <property type="project" value="UniProtKB-SubCell"/>
</dbReference>
<accession>A0A1H3YUJ2</accession>
<dbReference type="AlphaFoldDB" id="A0A1H3YUJ2"/>
<evidence type="ECO:0000256" key="3">
    <source>
        <dbReference type="ARBA" id="ARBA00022692"/>
    </source>
</evidence>
<evidence type="ECO:0000259" key="7">
    <source>
        <dbReference type="Pfam" id="PF12823"/>
    </source>
</evidence>
<gene>
    <name evidence="8" type="ORF">SAMN02910418_01002</name>
</gene>
<evidence type="ECO:0000256" key="2">
    <source>
        <dbReference type="ARBA" id="ARBA00022475"/>
    </source>
</evidence>
<evidence type="ECO:0000256" key="5">
    <source>
        <dbReference type="ARBA" id="ARBA00023136"/>
    </source>
</evidence>
<feature type="transmembrane region" description="Helical" evidence="6">
    <location>
        <begin position="59"/>
        <end position="80"/>
    </location>
</feature>
<evidence type="ECO:0000313" key="9">
    <source>
        <dbReference type="Proteomes" id="UP000199288"/>
    </source>
</evidence>
<evidence type="ECO:0000313" key="8">
    <source>
        <dbReference type="EMBL" id="SEA15229.1"/>
    </source>
</evidence>
<dbReference type="InterPro" id="IPR023845">
    <property type="entry name" value="DUF3817_TM"/>
</dbReference>
<reference evidence="9" key="1">
    <citation type="submission" date="2016-10" db="EMBL/GenBank/DDBJ databases">
        <authorList>
            <person name="Varghese N."/>
            <person name="Submissions S."/>
        </authorList>
    </citation>
    <scope>NUCLEOTIDE SEQUENCE [LARGE SCALE GENOMIC DNA]</scope>
    <source>
        <strain evidence="9">KPR-1</strain>
    </source>
</reference>
<evidence type="ECO:0000256" key="1">
    <source>
        <dbReference type="ARBA" id="ARBA00004651"/>
    </source>
</evidence>
<protein>
    <submittedName>
        <fullName evidence="8">Integral membrane protein</fullName>
    </submittedName>
</protein>
<keyword evidence="3 6" id="KW-0812">Transmembrane</keyword>
<name>A0A1H3YUJ2_9ACTO</name>
<feature type="domain" description="DUF3817" evidence="7">
    <location>
        <begin position="13"/>
        <end position="111"/>
    </location>
</feature>
<sequence>MTSVETKARTAFSRYRIMAFVTGTLLLVLTLEMVLKYIFQLNGLEEPGNWLSARPVLGTWIAIVHGWIYVFYLITVFALWSHMRWSFGRMVVLIIAGVIPVMSFIVEPNAKKWMEADLPALIAKEEGVHE</sequence>